<reference evidence="1 3" key="1">
    <citation type="submission" date="2013-02" db="EMBL/GenBank/DDBJ databases">
        <title>The Genome Sequence of Enterococcus malodoratus ATCC_43197.</title>
        <authorList>
            <consortium name="The Broad Institute Genome Sequencing Platform"/>
            <consortium name="The Broad Institute Genome Sequencing Center for Infectious Disease"/>
            <person name="Earl A.M."/>
            <person name="Gilmore M.S."/>
            <person name="Lebreton F."/>
            <person name="Walker B."/>
            <person name="Young S.K."/>
            <person name="Zeng Q."/>
            <person name="Gargeya S."/>
            <person name="Fitzgerald M."/>
            <person name="Haas B."/>
            <person name="Abouelleil A."/>
            <person name="Alvarado L."/>
            <person name="Arachchi H.M."/>
            <person name="Berlin A.M."/>
            <person name="Chapman S.B."/>
            <person name="Dewar J."/>
            <person name="Goldberg J."/>
            <person name="Griggs A."/>
            <person name="Gujja S."/>
            <person name="Hansen M."/>
            <person name="Howarth C."/>
            <person name="Imamovic A."/>
            <person name="Larimer J."/>
            <person name="McCowan C."/>
            <person name="Murphy C."/>
            <person name="Neiman D."/>
            <person name="Pearson M."/>
            <person name="Priest M."/>
            <person name="Roberts A."/>
            <person name="Saif S."/>
            <person name="Shea T."/>
            <person name="Sisk P."/>
            <person name="Sykes S."/>
            <person name="Wortman J."/>
            <person name="Nusbaum C."/>
            <person name="Birren B."/>
        </authorList>
    </citation>
    <scope>NUCLEOTIDE SEQUENCE [LARGE SCALE GENOMIC DNA]</scope>
    <source>
        <strain evidence="1 3">ATCC 43197</strain>
    </source>
</reference>
<sequence length="186" mass="21607">MDGKAISNCMVTMSAIRIGSKNMDELVERIISIINQREQNTLFLSCRTPSHINQGISGFLYNKQIHLTEVDILFLERFIKKDTEDPLVRWLYQSYDYDCRLTFELAFSNTDLIPNELFNECSVKLLNNQGKQYFLFPNKVITYQQIAMLTQEDILLLAAKQLVTDLAKDRLREKKVIVVERSSTLC</sequence>
<dbReference type="eggNOG" id="ENOG5030X63">
    <property type="taxonomic scope" value="Bacteria"/>
</dbReference>
<dbReference type="Pfam" id="PF15953">
    <property type="entry name" value="PDU_like"/>
    <property type="match status" value="1"/>
</dbReference>
<name>R2PCN0_9ENTE</name>
<reference evidence="2 4" key="2">
    <citation type="submission" date="2013-03" db="EMBL/GenBank/DDBJ databases">
        <title>The Genome Sequence of Enterococcus malodoratus ATCC_43197 (PacBio/Illumina hybrid assembly).</title>
        <authorList>
            <consortium name="The Broad Institute Genomics Platform"/>
            <consortium name="The Broad Institute Genome Sequencing Center for Infectious Disease"/>
            <person name="Earl A."/>
            <person name="Russ C."/>
            <person name="Gilmore M."/>
            <person name="Surin D."/>
            <person name="Walker B."/>
            <person name="Young S."/>
            <person name="Zeng Q."/>
            <person name="Gargeya S."/>
            <person name="Fitzgerald M."/>
            <person name="Haas B."/>
            <person name="Abouelleil A."/>
            <person name="Allen A.W."/>
            <person name="Alvarado L."/>
            <person name="Arachchi H.M."/>
            <person name="Berlin A.M."/>
            <person name="Chapman S.B."/>
            <person name="Gainer-Dewar J."/>
            <person name="Goldberg J."/>
            <person name="Griggs A."/>
            <person name="Gujja S."/>
            <person name="Hansen M."/>
            <person name="Howarth C."/>
            <person name="Imamovic A."/>
            <person name="Ireland A."/>
            <person name="Larimer J."/>
            <person name="McCowan C."/>
            <person name="Murphy C."/>
            <person name="Pearson M."/>
            <person name="Poon T.W."/>
            <person name="Priest M."/>
            <person name="Roberts A."/>
            <person name="Saif S."/>
            <person name="Shea T."/>
            <person name="Sisk P."/>
            <person name="Sykes S."/>
            <person name="Wortman J."/>
            <person name="Nusbaum C."/>
            <person name="Birren B."/>
        </authorList>
    </citation>
    <scope>NUCLEOTIDE SEQUENCE [LARGE SCALE GENOMIC DNA]</scope>
    <source>
        <strain evidence="2 4">ATCC 43197</strain>
    </source>
</reference>
<gene>
    <name evidence="2" type="ORF">I585_00953</name>
    <name evidence="1" type="ORF">UAI_01022</name>
</gene>
<comment type="caution">
    <text evidence="1">The sequence shown here is derived from an EMBL/GenBank/DDBJ whole genome shotgun (WGS) entry which is preliminary data.</text>
</comment>
<accession>R2PCN0</accession>
<dbReference type="GO" id="GO:0005198">
    <property type="term" value="F:structural molecule activity"/>
    <property type="evidence" value="ECO:0007669"/>
    <property type="project" value="InterPro"/>
</dbReference>
<proteinExistence type="predicted"/>
<dbReference type="EMBL" id="AJAK01000007">
    <property type="protein sequence ID" value="EOH80978.1"/>
    <property type="molecule type" value="Genomic_DNA"/>
</dbReference>
<protein>
    <recommendedName>
        <fullName evidence="5">Microcompartment protein PduM</fullName>
    </recommendedName>
</protein>
<dbReference type="STRING" id="71451.RV07_GL002980"/>
<dbReference type="NCBIfam" id="TIGR04493">
    <property type="entry name" value="microcomp_PduM"/>
    <property type="match status" value="1"/>
</dbReference>
<dbReference type="PATRIC" id="fig|1158601.3.peg.993"/>
<evidence type="ECO:0000313" key="1">
    <source>
        <dbReference type="EMBL" id="EOH80978.1"/>
    </source>
</evidence>
<evidence type="ECO:0000313" key="2">
    <source>
        <dbReference type="EMBL" id="EOT69487.1"/>
    </source>
</evidence>
<evidence type="ECO:0000313" key="4">
    <source>
        <dbReference type="Proteomes" id="UP000014148"/>
    </source>
</evidence>
<organism evidence="1 3">
    <name type="scientific">Enterococcus malodoratus ATCC 43197</name>
    <dbReference type="NCBI Taxonomy" id="1158601"/>
    <lineage>
        <taxon>Bacteria</taxon>
        <taxon>Bacillati</taxon>
        <taxon>Bacillota</taxon>
        <taxon>Bacilli</taxon>
        <taxon>Lactobacillales</taxon>
        <taxon>Enterococcaceae</taxon>
        <taxon>Enterococcus</taxon>
    </lineage>
</organism>
<dbReference type="InterPro" id="IPR030992">
    <property type="entry name" value="PduM"/>
</dbReference>
<dbReference type="AlphaFoldDB" id="R2PCN0"/>
<dbReference type="Proteomes" id="UP000014148">
    <property type="component" value="Unassembled WGS sequence"/>
</dbReference>
<keyword evidence="4" id="KW-1185">Reference proteome</keyword>
<evidence type="ECO:0008006" key="5">
    <source>
        <dbReference type="Google" id="ProtNLM"/>
    </source>
</evidence>
<dbReference type="Proteomes" id="UP000013783">
    <property type="component" value="Unassembled WGS sequence"/>
</dbReference>
<dbReference type="EMBL" id="ASWA01000002">
    <property type="protein sequence ID" value="EOT69487.1"/>
    <property type="molecule type" value="Genomic_DNA"/>
</dbReference>
<evidence type="ECO:0000313" key="3">
    <source>
        <dbReference type="Proteomes" id="UP000013783"/>
    </source>
</evidence>